<feature type="domain" description="N-acetyltransferase" evidence="4">
    <location>
        <begin position="23"/>
        <end position="179"/>
    </location>
</feature>
<organism evidence="5 6">
    <name type="scientific">Frateuria aurantia (strain ATCC 33424 / DSM 6220 / KCTC 2777 / LMG 1558 / NBRC 3245 / NCIMB 13370)</name>
    <name type="common">Acetobacter aurantius</name>
    <dbReference type="NCBI Taxonomy" id="767434"/>
    <lineage>
        <taxon>Bacteria</taxon>
        <taxon>Pseudomonadati</taxon>
        <taxon>Pseudomonadota</taxon>
        <taxon>Gammaproteobacteria</taxon>
        <taxon>Lysobacterales</taxon>
        <taxon>Rhodanobacteraceae</taxon>
        <taxon>Frateuria</taxon>
    </lineage>
</organism>
<dbReference type="Pfam" id="PF13302">
    <property type="entry name" value="Acetyltransf_3"/>
    <property type="match status" value="1"/>
</dbReference>
<dbReference type="NCBIfam" id="NF008072">
    <property type="entry name" value="PRK10809.1"/>
    <property type="match status" value="1"/>
</dbReference>
<dbReference type="GO" id="GO:0008999">
    <property type="term" value="F:protein-N-terminal-alanine acetyltransferase activity"/>
    <property type="evidence" value="ECO:0007669"/>
    <property type="project" value="TreeGrafter"/>
</dbReference>
<evidence type="ECO:0000256" key="3">
    <source>
        <dbReference type="ARBA" id="ARBA00038502"/>
    </source>
</evidence>
<dbReference type="PROSITE" id="PS51186">
    <property type="entry name" value="GNAT"/>
    <property type="match status" value="1"/>
</dbReference>
<dbReference type="KEGG" id="fau:Fraau_1177"/>
<dbReference type="GO" id="GO:0005840">
    <property type="term" value="C:ribosome"/>
    <property type="evidence" value="ECO:0007669"/>
    <property type="project" value="UniProtKB-KW"/>
</dbReference>
<reference evidence="5" key="1">
    <citation type="submission" date="2012-02" db="EMBL/GenBank/DDBJ databases">
        <title>The complete genome of Frateuria aurantia DSM 6220.</title>
        <authorList>
            <consortium name="US DOE Joint Genome Institute (JGI-PGF)"/>
            <person name="Lucas S."/>
            <person name="Copeland A."/>
            <person name="Lapidus A."/>
            <person name="Glavina del Rio T."/>
            <person name="Dalin E."/>
            <person name="Tice H."/>
            <person name="Bruce D."/>
            <person name="Goodwin L."/>
            <person name="Pitluck S."/>
            <person name="Peters L."/>
            <person name="Ovchinnikova G."/>
            <person name="Teshima H."/>
            <person name="Kyrpides N."/>
            <person name="Mavromatis K."/>
            <person name="Ivanova N."/>
            <person name="Brettin T."/>
            <person name="Detter J.C."/>
            <person name="Han C."/>
            <person name="Larimer F."/>
            <person name="Land M."/>
            <person name="Hauser L."/>
            <person name="Markowitz V."/>
            <person name="Cheng J.-F."/>
            <person name="Hugenholtz P."/>
            <person name="Woyke T."/>
            <person name="Wu D."/>
            <person name="Brambilla E."/>
            <person name="Klenk H.-P."/>
            <person name="Eisen J.A."/>
        </authorList>
    </citation>
    <scope>NUCLEOTIDE SEQUENCE</scope>
    <source>
        <strain evidence="5">DSM 6220</strain>
    </source>
</reference>
<name>H8L4G2_FRAAD</name>
<dbReference type="OrthoDB" id="9801656at2"/>
<accession>H8L4G2</accession>
<dbReference type="PANTHER" id="PTHR43792:SF8">
    <property type="entry name" value="[RIBOSOMAL PROTEIN US5]-ALANINE N-ACETYLTRANSFERASE"/>
    <property type="match status" value="1"/>
</dbReference>
<dbReference type="RefSeq" id="WP_014402642.1">
    <property type="nucleotide sequence ID" value="NC_017033.1"/>
</dbReference>
<keyword evidence="1 5" id="KW-0808">Transferase</keyword>
<keyword evidence="6" id="KW-1185">Reference proteome</keyword>
<evidence type="ECO:0000313" key="6">
    <source>
        <dbReference type="Proteomes" id="UP000005234"/>
    </source>
</evidence>
<dbReference type="InterPro" id="IPR051531">
    <property type="entry name" value="N-acetyltransferase"/>
</dbReference>
<comment type="similarity">
    <text evidence="3">Belongs to the acetyltransferase family. RimJ subfamily.</text>
</comment>
<dbReference type="PANTHER" id="PTHR43792">
    <property type="entry name" value="GNAT FAMILY, PUTATIVE (AFU_ORTHOLOGUE AFUA_3G00765)-RELATED-RELATED"/>
    <property type="match status" value="1"/>
</dbReference>
<dbReference type="Proteomes" id="UP000005234">
    <property type="component" value="Chromosome"/>
</dbReference>
<dbReference type="STRING" id="767434.Fraau_1177"/>
<evidence type="ECO:0000256" key="2">
    <source>
        <dbReference type="ARBA" id="ARBA00023315"/>
    </source>
</evidence>
<evidence type="ECO:0000313" key="5">
    <source>
        <dbReference type="EMBL" id="AFC85636.1"/>
    </source>
</evidence>
<dbReference type="Gene3D" id="3.40.630.30">
    <property type="match status" value="1"/>
</dbReference>
<dbReference type="HOGENOM" id="CLU_013985_40_1_6"/>
<dbReference type="eggNOG" id="COG1670">
    <property type="taxonomic scope" value="Bacteria"/>
</dbReference>
<dbReference type="InterPro" id="IPR016181">
    <property type="entry name" value="Acyl_CoA_acyltransferase"/>
</dbReference>
<sequence length="187" mass="20944">MPRLHTPRMVCRAPVAADTGRLLEYRMRNRDHLEPWEPWHDASYYSREAVARSIAHAMAAARLEQGYPFCIFSPDETEIWGSFTFANIVRGVFQACHLGYGLAADKQGQGLMHEALEAGLEWAFAGLGLHRIMANYMPANVRSGALLQRLGFEREGYARDYLKIAGRWQDHVLTARIAPSAGISVGV</sequence>
<keyword evidence="2" id="KW-0012">Acyltransferase</keyword>
<gene>
    <name evidence="5" type="ordered locus">Fraau_1177</name>
</gene>
<dbReference type="EMBL" id="CP003350">
    <property type="protein sequence ID" value="AFC85636.1"/>
    <property type="molecule type" value="Genomic_DNA"/>
</dbReference>
<keyword evidence="5" id="KW-0689">Ribosomal protein</keyword>
<dbReference type="SUPFAM" id="SSF55729">
    <property type="entry name" value="Acyl-CoA N-acyltransferases (Nat)"/>
    <property type="match status" value="1"/>
</dbReference>
<evidence type="ECO:0000256" key="1">
    <source>
        <dbReference type="ARBA" id="ARBA00022679"/>
    </source>
</evidence>
<proteinExistence type="inferred from homology"/>
<dbReference type="AlphaFoldDB" id="H8L4G2"/>
<keyword evidence="5" id="KW-0687">Ribonucleoprotein</keyword>
<dbReference type="GO" id="GO:0005737">
    <property type="term" value="C:cytoplasm"/>
    <property type="evidence" value="ECO:0007669"/>
    <property type="project" value="TreeGrafter"/>
</dbReference>
<dbReference type="InterPro" id="IPR000182">
    <property type="entry name" value="GNAT_dom"/>
</dbReference>
<evidence type="ECO:0000259" key="4">
    <source>
        <dbReference type="PROSITE" id="PS51186"/>
    </source>
</evidence>
<protein>
    <submittedName>
        <fullName evidence="5">Acetyltransferase, ribosomal protein N-acetylase</fullName>
    </submittedName>
</protein>